<accession>H0FBL9</accession>
<dbReference type="OrthoDB" id="9969543at2"/>
<evidence type="ECO:0000313" key="2">
    <source>
        <dbReference type="Proteomes" id="UP000003113"/>
    </source>
</evidence>
<comment type="caution">
    <text evidence="1">The sequence shown here is derived from an EMBL/GenBank/DDBJ whole genome shotgun (WGS) entry which is preliminary data.</text>
</comment>
<dbReference type="PATRIC" id="fig|477184.5.peg.4102"/>
<dbReference type="AlphaFoldDB" id="H0FBL9"/>
<dbReference type="EMBL" id="AGUF01000065">
    <property type="protein sequence ID" value="EHK64286.1"/>
    <property type="molecule type" value="Genomic_DNA"/>
</dbReference>
<dbReference type="Proteomes" id="UP000003113">
    <property type="component" value="Unassembled WGS sequence"/>
</dbReference>
<gene>
    <name evidence="1" type="ORF">KYC_20879</name>
</gene>
<evidence type="ECO:0000313" key="1">
    <source>
        <dbReference type="EMBL" id="EHK64286.1"/>
    </source>
</evidence>
<organism evidence="1 2">
    <name type="scientific">Achromobacter arsenitoxydans SY8</name>
    <dbReference type="NCBI Taxonomy" id="477184"/>
    <lineage>
        <taxon>Bacteria</taxon>
        <taxon>Pseudomonadati</taxon>
        <taxon>Pseudomonadota</taxon>
        <taxon>Betaproteobacteria</taxon>
        <taxon>Burkholderiales</taxon>
        <taxon>Alcaligenaceae</taxon>
        <taxon>Achromobacter</taxon>
    </lineage>
</organism>
<keyword evidence="2" id="KW-1185">Reference proteome</keyword>
<sequence length="63" mass="6986">MAPEQPPGEPGVMRWSLDSGTMAYMKCRYRNSRHYLVLVAEGATHCIARMAPEQLFQASCSGP</sequence>
<reference evidence="1 2" key="1">
    <citation type="journal article" date="2012" name="J. Bacteriol.">
        <title>Genome sequence of the highly efficient arsenite-oxidizing bacterium Achromobacter arsenitoxydans SY8.</title>
        <authorList>
            <person name="Li X."/>
            <person name="Hu Y."/>
            <person name="Gong J."/>
            <person name="Lin Y."/>
            <person name="Johnstone L."/>
            <person name="Rensing C."/>
            <person name="Wang G."/>
        </authorList>
    </citation>
    <scope>NUCLEOTIDE SEQUENCE [LARGE SCALE GENOMIC DNA]</scope>
    <source>
        <strain evidence="1 2">SY8</strain>
    </source>
</reference>
<protein>
    <submittedName>
        <fullName evidence="1">Uncharacterized protein</fullName>
    </submittedName>
</protein>
<name>H0FBL9_9BURK</name>
<proteinExistence type="predicted"/>